<accession>A0A1W6JN32</accession>
<keyword evidence="2" id="KW-1185">Reference proteome</keyword>
<reference evidence="1 2" key="1">
    <citation type="journal article" date="2017" name="Viruses">
        <title>Phage Biodiversity in Artisanal Cheese Wheys Reflects the Complexity of the Fermentation Process.</title>
        <authorList>
            <person name="Mahony J."/>
            <person name="Moscarelli A."/>
            <person name="Kelleher P."/>
            <person name="Lugli G.A."/>
            <person name="Ventura M."/>
            <person name="Settanni L."/>
            <person name="van Sinderen D."/>
        </authorList>
    </citation>
    <scope>NUCLEOTIDE SEQUENCE [LARGE SCALE GENOMIC DNA]</scope>
</reference>
<evidence type="ECO:0000313" key="2">
    <source>
        <dbReference type="Proteomes" id="UP000224987"/>
    </source>
</evidence>
<dbReference type="EMBL" id="KY554777">
    <property type="protein sequence ID" value="ARM67659.1"/>
    <property type="molecule type" value="Genomic_DNA"/>
</dbReference>
<proteinExistence type="predicted"/>
<dbReference type="Proteomes" id="UP000224987">
    <property type="component" value="Segment"/>
</dbReference>
<organism evidence="1 2">
    <name type="scientific">Lactococcus phage LW81</name>
    <dbReference type="NCBI Taxonomy" id="1965482"/>
    <lineage>
        <taxon>Viruses</taxon>
        <taxon>Duplodnaviria</taxon>
        <taxon>Heunggongvirae</taxon>
        <taxon>Uroviricota</taxon>
        <taxon>Caudoviricetes</taxon>
        <taxon>Audreyjarvisvirus</taxon>
        <taxon>Audreyjarvisvirus LW81</taxon>
    </lineage>
</organism>
<gene>
    <name evidence="1" type="ORF">LW81_089</name>
</gene>
<evidence type="ECO:0000313" key="1">
    <source>
        <dbReference type="EMBL" id="ARM67659.1"/>
    </source>
</evidence>
<sequence>MEIKKKTGGFADMYGWLIEGAKISIAVDELTNTQSIVCYPDHQVESHQEAESLIVYLTEDELELLKKIFRIEE</sequence>
<protein>
    <submittedName>
        <fullName evidence="1">Uncharacterized protein</fullName>
    </submittedName>
</protein>
<name>A0A1W6JN32_9CAUD</name>